<evidence type="ECO:0000313" key="5">
    <source>
        <dbReference type="EMBL" id="WRL64562.1"/>
    </source>
</evidence>
<gene>
    <name evidence="5" type="ORF">U6N30_01760</name>
</gene>
<dbReference type="InterPro" id="IPR056411">
    <property type="entry name" value="CysS_C"/>
</dbReference>
<proteinExistence type="predicted"/>
<evidence type="ECO:0000313" key="6">
    <source>
        <dbReference type="Proteomes" id="UP001324287"/>
    </source>
</evidence>
<dbReference type="Proteomes" id="UP001324287">
    <property type="component" value="Chromosome"/>
</dbReference>
<accession>A0ABZ1B2G7</accession>
<keyword evidence="2" id="KW-0547">Nucleotide-binding</keyword>
<dbReference type="SUPFAM" id="SSF47323">
    <property type="entry name" value="Anticodon-binding domain of a subclass of class I aminoacyl-tRNA synthetases"/>
    <property type="match status" value="1"/>
</dbReference>
<reference evidence="5 6" key="1">
    <citation type="submission" date="2023-12" db="EMBL/GenBank/DDBJ databases">
        <title>Blastococcus brunescens sp. nov., an actonobacterium isolated from sandstone collected in sahara desert.</title>
        <authorList>
            <person name="Gtari M."/>
            <person name="Ghodhbane F."/>
        </authorList>
    </citation>
    <scope>NUCLEOTIDE SEQUENCE [LARGE SCALE GENOMIC DNA]</scope>
    <source>
        <strain evidence="5 6">BMG 8361</strain>
    </source>
</reference>
<dbReference type="RefSeq" id="WP_324275888.1">
    <property type="nucleotide sequence ID" value="NZ_CP141261.1"/>
</dbReference>
<evidence type="ECO:0000256" key="2">
    <source>
        <dbReference type="ARBA" id="ARBA00022741"/>
    </source>
</evidence>
<dbReference type="InterPro" id="IPR009080">
    <property type="entry name" value="tRNAsynth_Ia_anticodon-bd"/>
</dbReference>
<feature type="domain" description="Cysteinyl-tRNA ligase anticodon binding" evidence="4">
    <location>
        <begin position="10"/>
        <end position="48"/>
    </location>
</feature>
<evidence type="ECO:0000256" key="1">
    <source>
        <dbReference type="ARBA" id="ARBA00022598"/>
    </source>
</evidence>
<organism evidence="5 6">
    <name type="scientific">Blastococcus brunescens</name>
    <dbReference type="NCBI Taxonomy" id="1564165"/>
    <lineage>
        <taxon>Bacteria</taxon>
        <taxon>Bacillati</taxon>
        <taxon>Actinomycetota</taxon>
        <taxon>Actinomycetes</taxon>
        <taxon>Geodermatophilales</taxon>
        <taxon>Geodermatophilaceae</taxon>
        <taxon>Blastococcus</taxon>
    </lineage>
</organism>
<sequence length="52" mass="5713">MTDGLISLALEQRQAARARKDFAAADAIRDQLTTLGVSVEDTPDGPRWELSR</sequence>
<evidence type="ECO:0000259" key="4">
    <source>
        <dbReference type="Pfam" id="PF23493"/>
    </source>
</evidence>
<evidence type="ECO:0000256" key="3">
    <source>
        <dbReference type="ARBA" id="ARBA00022840"/>
    </source>
</evidence>
<keyword evidence="1" id="KW-0436">Ligase</keyword>
<dbReference type="EMBL" id="CP141261">
    <property type="protein sequence ID" value="WRL64562.1"/>
    <property type="molecule type" value="Genomic_DNA"/>
</dbReference>
<name>A0ABZ1B2G7_9ACTN</name>
<keyword evidence="6" id="KW-1185">Reference proteome</keyword>
<keyword evidence="3" id="KW-0067">ATP-binding</keyword>
<dbReference type="Gene3D" id="1.20.120.1910">
    <property type="entry name" value="Cysteine-tRNA ligase, C-terminal anti-codon recognition domain"/>
    <property type="match status" value="1"/>
</dbReference>
<protein>
    <recommendedName>
        <fullName evidence="4">Cysteinyl-tRNA ligase anticodon binding domain-containing protein</fullName>
    </recommendedName>
</protein>
<dbReference type="Pfam" id="PF23493">
    <property type="entry name" value="CysS_C"/>
    <property type="match status" value="1"/>
</dbReference>